<feature type="region of interest" description="Disordered" evidence="3">
    <location>
        <begin position="2089"/>
        <end position="2118"/>
    </location>
</feature>
<feature type="region of interest" description="Disordered" evidence="3">
    <location>
        <begin position="1531"/>
        <end position="1583"/>
    </location>
</feature>
<keyword evidence="2" id="KW-0067">ATP-binding</keyword>
<dbReference type="InterPro" id="IPR000242">
    <property type="entry name" value="PTP_cat"/>
</dbReference>
<name>A0ABY7DTP3_MYAAR</name>
<evidence type="ECO:0000259" key="10">
    <source>
        <dbReference type="PROSITE" id="PS51194"/>
    </source>
</evidence>
<evidence type="ECO:0000313" key="11">
    <source>
        <dbReference type="EMBL" id="WAR00254.1"/>
    </source>
</evidence>
<dbReference type="SUPFAM" id="SSF82708">
    <property type="entry name" value="R3H domain"/>
    <property type="match status" value="1"/>
</dbReference>
<dbReference type="Gene3D" id="3.40.50.300">
    <property type="entry name" value="P-loop containing nucleotide triphosphate hydrolases"/>
    <property type="match status" value="2"/>
</dbReference>
<dbReference type="InterPro" id="IPR036867">
    <property type="entry name" value="R3H_dom_sf"/>
</dbReference>
<reference evidence="11" key="1">
    <citation type="submission" date="2022-11" db="EMBL/GenBank/DDBJ databases">
        <title>Centuries of genome instability and evolution in soft-shell clam transmissible cancer (bioRxiv).</title>
        <authorList>
            <person name="Hart S.F.M."/>
            <person name="Yonemitsu M.A."/>
            <person name="Giersch R.M."/>
            <person name="Beal B.F."/>
            <person name="Arriagada G."/>
            <person name="Davis B.W."/>
            <person name="Ostrander E.A."/>
            <person name="Goff S.P."/>
            <person name="Metzger M.J."/>
        </authorList>
    </citation>
    <scope>NUCLEOTIDE SEQUENCE</scope>
    <source>
        <strain evidence="11">MELC-2E11</strain>
        <tissue evidence="11">Siphon/mantle</tissue>
    </source>
</reference>
<feature type="domain" description="R3H" evidence="8">
    <location>
        <begin position="47"/>
        <end position="111"/>
    </location>
</feature>
<keyword evidence="12" id="KW-1185">Reference proteome</keyword>
<feature type="region of interest" description="Disordered" evidence="3">
    <location>
        <begin position="2053"/>
        <end position="2076"/>
    </location>
</feature>
<dbReference type="Pfam" id="PF00271">
    <property type="entry name" value="Helicase_C"/>
    <property type="match status" value="1"/>
</dbReference>
<dbReference type="Proteomes" id="UP001164746">
    <property type="component" value="Chromosome 3"/>
</dbReference>
<dbReference type="InterPro" id="IPR007275">
    <property type="entry name" value="YTH_domain"/>
</dbReference>
<dbReference type="CDD" id="cd18791">
    <property type="entry name" value="SF2_C_RHA"/>
    <property type="match status" value="1"/>
</dbReference>
<dbReference type="PROSITE" id="PS51192">
    <property type="entry name" value="HELICASE_ATP_BIND_1"/>
    <property type="match status" value="1"/>
</dbReference>
<dbReference type="Gene3D" id="3.10.590.10">
    <property type="entry name" value="ph1033 like domains"/>
    <property type="match status" value="1"/>
</dbReference>
<dbReference type="PROSITE" id="PS50056">
    <property type="entry name" value="TYR_PHOSPHATASE_2"/>
    <property type="match status" value="1"/>
</dbReference>
<dbReference type="Gene3D" id="1.25.40.20">
    <property type="entry name" value="Ankyrin repeat-containing domain"/>
    <property type="match status" value="1"/>
</dbReference>
<feature type="compositionally biased region" description="Basic and acidic residues" evidence="3">
    <location>
        <begin position="1347"/>
        <end position="1373"/>
    </location>
</feature>
<feature type="compositionally biased region" description="Basic and acidic residues" evidence="3">
    <location>
        <begin position="1421"/>
        <end position="1437"/>
    </location>
</feature>
<dbReference type="SUPFAM" id="SSF52799">
    <property type="entry name" value="(Phosphotyrosine protein) phosphatases II"/>
    <property type="match status" value="1"/>
</dbReference>
<dbReference type="PROSITE" id="PS50882">
    <property type="entry name" value="YTH"/>
    <property type="match status" value="1"/>
</dbReference>
<sequence>MSKKQPPRPSSTGSAGTGRRGRGGKMPDWGVRPTVGPRPEEDACISEEVKIGINLAIERFRMNEEQKELEFPSSLTATERAYVHRFADQLGLTHKSRGKNASRFLVLSKKEGAKTEVSSATFQLVRNSKFQIGSLLQRFPVTSKERLELLPNVDKTHVNEVSKELARTATGRLNNGLPQVPPVRGNSELASFARSLPINQYREQILETVKQNQICLVSGETGSGKTTQPRRIAALSVSERVAAERGESVGQTVGFQIRLESRVSPKTLLTFCTNGVLLRTMMGNENALDTVTHVIVDEVHERDKFCDFLLISLRDIARRNPNLKLILMSATLNTKLFIKYFNNCPVVAVPGNLFPVDEYFLEDILSWTQYTNRKMERYKAERKSKTERDARLSDWVDPRLSMLGIAEKDEEELDSVIKAEMDQCMSEIWLSGSDEHFSQLFYFISSENVSVDYQHSDTTVTPLMIAAGRGFVPIVQQLLALEADPGIRSSNGWTALDWAKKFNQEEIIAVLEEHMLTSSAGSQKDTEMEEDLSGETEEKREQRELLTVYQHCWDDDKVDIDLIAELLFLIVNTKPEGAVLIFLSGYDEIVNMRSRIEDDNTFSNIRYTLYCLHSAMQTADQRKVFRPSPPGIRKIILATNIAETSITINDVVYVINSGKVKEKTFDALLQVTMLKSNWISKASSSQRKGRAGRCQPGVCYNLFSRRRHQHMMEFATAELIRCPLQTKLLAPVNENIEDFLAKAPEPPPYLVTRSALNILKAWQKARTDGWERNFCTRNYVSPAVMEMIVGMRSQLLGQLRASGFVRARGGGDIRDLNTNSENWAVVKAALCAGAYPNIVRRDKYTQKLTGQSSEKIGVHKSSVLPDKVGSLPSDWVFYEEMTRSGVTPAFKSLACIRTCTVVSPITVALFSGPAKLPADAIKETIQDEGMVGLGEPSDSENEDPEENKACLLQLSDWLAFRIDAESACLGIQLRQKWHCLFLKRMGAPSKPLTQADEAVVSAVVNVLTNEEQALGLQQPAELIHSGASSNHSSPSSSGHHGSMASSPYTSPQLGPGSGQPRYFIMKCSNQRNIDISVSKGAWATSRANEKKLNKAFQDGNIVYLIFSIQSSGHFQGYAKMSSIIGTEKSYDYNGPGGEVEPSVGHALIQLWDSYPDNNGDNTHEDPAYTTHRESTQQGFDRCQLYTDITEEPSGYMGQYQNWGGYQPRGRRPARGQGHIVAYQGHRGGYAGYQGQQGQVVYGNQYQQFGYYPHRKKEEWTNVEGKLDKCFENCIPAVDLLDVFKKIVHDSDILIVLLLGKCESGPVQPGGSSDLTVQDYGDGGLHSGSGTGQSVASDQNLDGSQHNPELEHLRDIPADRPVDTDLQDSSHADQTDQAVDLDIQGDQHSDGGPSNGEDYPSYPVYGDHVIDHLDPNNDTEVNEVHHGHGDHTGGHSEVDTSGGFLVERHNDTHEPFLLDGINTGNTGNVRTDPPVRVNNTPLTHRPFLMAGSLEIVTHRPEEKQAIPVTEEVAVFTTEPVITTESRLDTLEPEHSLDNHGSLVIHSDGDLTDNEMEGYHNEQSNNTNQEHKESQTGEIHGGVSPVLTPVVTTTREAEHVEGHQVIQGGGNIAVIPDGSENMDSGHGSGTGETQTGVDVPIDKGSGHHPDEHEVEHVDHGQPVLTQNPTENQRRTQTLPPFERVESTQREIIVTLPTPVMINVTETSENTQDLSSLAHGQGHIDIVEGHHEGGIISDVGRHNEGEGHETEGHPDGEIVHETPGDGHLVPGEGHIESHTEGQEVIKPVKDGERKEETEKYTFETMVPNSIIHSSMVINPSRTVQHSKTDDVESDFIRPVVLPKTSTAETMMLPLESYYPSDYEGESLSTTFEISTVMRTQASVTTTETAEIPTASILPSKSSAVLTSSYDSPAIGSTSISQQQSLVSSFLIRPRMETVETSYRQVFTSLDIGYTMKTISSETIEEFTVSTSDFEEGVSSIYVKSSVPSYIIPAVSSLDILYKSSTEISTSCVTSSTQSYSLSLAVQSSTSEIHSLPMATAPTSVSTVSSTMTRQIQPTSTLPVQLSTPTTSSESPKVSRTSAFADISSSMIPRSNSSASTNISSLPGSSKMENVTSPPQLGPVSPVITQTITRAGQTTVAMAPSVFIQLSLRMSWLEFCDTKTSFFSSLSQALHIKKSVLVDIGQFKMTNIPEQYCEGGDPVGLEGEQYSEITVEMYIVDQDGKVDITLTIDASRVLEKDFQDSSSIYKDKIVTVKFQDRRPRTPEPEVSKASKFTPPSGVTMVVVIASVGGVCCVALVILQVVLLYRRVKAKKKQRVFFRQQASIQSMDHVALGVIPKSRPGSGYWNPGLDDHKELPEPEEYSRILNYSSLANQCMDPTAIHAEFQTIPNDNTDPAIVPVGDEDKNRYANNTRVKLERADKSMSDYINANYVNGYMGEKCVYIATQSPLVNTVEDFWTMVWQQQSRVILMLNPLTPNGKPKYSTCYWPDSLKDDKHREFGDYMVTLKKRDVQHDYVECTLEIMDLERNLKREVKHFQLTCWPEARTPEPLAFVKFVLDTRPLYENTGKPAILHCGPGTGRTCTLIAVDMCMRMYEDRRRVDILNCVHRMRSERAGAVQSKEQYALIYQALNEYAVILSSPSVSTRSSVITLHAML</sequence>
<keyword evidence="2" id="KW-0547">Nucleotide-binding</keyword>
<feature type="region of interest" description="Disordered" evidence="3">
    <location>
        <begin position="1"/>
        <end position="41"/>
    </location>
</feature>
<dbReference type="Pfam" id="PF00102">
    <property type="entry name" value="Y_phosphatase"/>
    <property type="match status" value="1"/>
</dbReference>
<dbReference type="PROSITE" id="PS51194">
    <property type="entry name" value="HELICASE_CTER"/>
    <property type="match status" value="1"/>
</dbReference>
<proteinExistence type="predicted"/>
<dbReference type="InterPro" id="IPR001374">
    <property type="entry name" value="R3H_dom"/>
</dbReference>
<organism evidence="11 12">
    <name type="scientific">Mya arenaria</name>
    <name type="common">Soft-shell clam</name>
    <dbReference type="NCBI Taxonomy" id="6604"/>
    <lineage>
        <taxon>Eukaryota</taxon>
        <taxon>Metazoa</taxon>
        <taxon>Spiralia</taxon>
        <taxon>Lophotrochozoa</taxon>
        <taxon>Mollusca</taxon>
        <taxon>Bivalvia</taxon>
        <taxon>Autobranchia</taxon>
        <taxon>Heteroconchia</taxon>
        <taxon>Euheterodonta</taxon>
        <taxon>Imparidentia</taxon>
        <taxon>Neoheterodontei</taxon>
        <taxon>Myida</taxon>
        <taxon>Myoidea</taxon>
        <taxon>Myidae</taxon>
        <taxon>Mya</taxon>
    </lineage>
</organism>
<dbReference type="InterPro" id="IPR027417">
    <property type="entry name" value="P-loop_NTPase"/>
</dbReference>
<evidence type="ECO:0000259" key="5">
    <source>
        <dbReference type="PROSITE" id="PS50055"/>
    </source>
</evidence>
<dbReference type="InterPro" id="IPR029021">
    <property type="entry name" value="Prot-tyrosine_phosphatase-like"/>
</dbReference>
<feature type="compositionally biased region" description="Polar residues" evidence="3">
    <location>
        <begin position="1661"/>
        <end position="1673"/>
    </location>
</feature>
<dbReference type="InterPro" id="IPR036770">
    <property type="entry name" value="Ankyrin_rpt-contain_sf"/>
</dbReference>
<evidence type="ECO:0000313" key="12">
    <source>
        <dbReference type="Proteomes" id="UP001164746"/>
    </source>
</evidence>
<dbReference type="Pfam" id="PF12796">
    <property type="entry name" value="Ank_2"/>
    <property type="match status" value="1"/>
</dbReference>
<evidence type="ECO:0000256" key="1">
    <source>
        <dbReference type="ARBA" id="ARBA00022801"/>
    </source>
</evidence>
<feature type="region of interest" description="Disordered" evidence="3">
    <location>
        <begin position="1025"/>
        <end position="1055"/>
    </location>
</feature>
<keyword evidence="1" id="KW-0378">Hydrolase</keyword>
<dbReference type="PANTHER" id="PTHR18934:SF213">
    <property type="entry name" value="3'-5' RNA HELICASE YTHDC2"/>
    <property type="match status" value="1"/>
</dbReference>
<keyword evidence="2" id="KW-0347">Helicase</keyword>
<evidence type="ECO:0000259" key="9">
    <source>
        <dbReference type="PROSITE" id="PS51192"/>
    </source>
</evidence>
<evidence type="ECO:0000259" key="6">
    <source>
        <dbReference type="PROSITE" id="PS50056"/>
    </source>
</evidence>
<feature type="domain" description="Tyrosine specific protein phosphatases" evidence="6">
    <location>
        <begin position="2548"/>
        <end position="2622"/>
    </location>
</feature>
<keyword evidence="4" id="KW-1133">Transmembrane helix</keyword>
<dbReference type="Gene3D" id="3.90.190.10">
    <property type="entry name" value="Protein tyrosine phosphatase superfamily"/>
    <property type="match status" value="1"/>
</dbReference>
<dbReference type="PRINTS" id="PR00700">
    <property type="entry name" value="PRTYPHPHTASE"/>
</dbReference>
<evidence type="ECO:0000256" key="3">
    <source>
        <dbReference type="SAM" id="MobiDB-lite"/>
    </source>
</evidence>
<evidence type="ECO:0000256" key="2">
    <source>
        <dbReference type="ARBA" id="ARBA00022806"/>
    </source>
</evidence>
<dbReference type="CDD" id="cd00047">
    <property type="entry name" value="PTPc"/>
    <property type="match status" value="1"/>
</dbReference>
<feature type="region of interest" description="Disordered" evidence="3">
    <location>
        <begin position="1617"/>
        <end position="1673"/>
    </location>
</feature>
<feature type="compositionally biased region" description="Basic and acidic residues" evidence="3">
    <location>
        <begin position="1638"/>
        <end position="1657"/>
    </location>
</feature>
<feature type="compositionally biased region" description="Gly residues" evidence="3">
    <location>
        <begin position="1320"/>
        <end position="1330"/>
    </location>
</feature>
<feature type="compositionally biased region" description="Polar residues" evidence="3">
    <location>
        <begin position="1334"/>
        <end position="1346"/>
    </location>
</feature>
<evidence type="ECO:0000259" key="7">
    <source>
        <dbReference type="PROSITE" id="PS50882"/>
    </source>
</evidence>
<dbReference type="InterPro" id="IPR002110">
    <property type="entry name" value="Ankyrin_rpt"/>
</dbReference>
<dbReference type="SMART" id="SM00487">
    <property type="entry name" value="DEXDc"/>
    <property type="match status" value="1"/>
</dbReference>
<feature type="compositionally biased region" description="Low complexity" evidence="3">
    <location>
        <begin position="1025"/>
        <end position="1047"/>
    </location>
</feature>
<dbReference type="InterPro" id="IPR000387">
    <property type="entry name" value="Tyr_Pase_dom"/>
</dbReference>
<dbReference type="SMART" id="SM00393">
    <property type="entry name" value="R3H"/>
    <property type="match status" value="1"/>
</dbReference>
<feature type="region of interest" description="Disordered" evidence="3">
    <location>
        <begin position="1454"/>
        <end position="1481"/>
    </location>
</feature>
<dbReference type="Gene3D" id="3.30.1370.50">
    <property type="entry name" value="R3H-like domain"/>
    <property type="match status" value="1"/>
</dbReference>
<dbReference type="InterPro" id="IPR059023">
    <property type="entry name" value="RNA_hel_CTD"/>
</dbReference>
<dbReference type="InterPro" id="IPR001650">
    <property type="entry name" value="Helicase_C-like"/>
</dbReference>
<feature type="domain" description="Helicase ATP-binding" evidence="9">
    <location>
        <begin position="227"/>
        <end position="350"/>
    </location>
</feature>
<dbReference type="InterPro" id="IPR011709">
    <property type="entry name" value="DEAD-box_helicase_OB_fold"/>
</dbReference>
<dbReference type="CDD" id="cd21134">
    <property type="entry name" value="YTH"/>
    <property type="match status" value="1"/>
</dbReference>
<keyword evidence="4" id="KW-0472">Membrane</keyword>
<dbReference type="EMBL" id="CP111014">
    <property type="protein sequence ID" value="WAR00254.1"/>
    <property type="molecule type" value="Genomic_DNA"/>
</dbReference>
<gene>
    <name evidence="11" type="ORF">MAR_024626</name>
</gene>
<dbReference type="Pfam" id="PF01424">
    <property type="entry name" value="R3H"/>
    <property type="match status" value="1"/>
</dbReference>
<dbReference type="Pfam" id="PF07717">
    <property type="entry name" value="OB_NTP_bind"/>
    <property type="match status" value="1"/>
</dbReference>
<accession>A0ABY7DTP3</accession>
<dbReference type="SMART" id="SM00490">
    <property type="entry name" value="HELICc"/>
    <property type="match status" value="1"/>
</dbReference>
<feature type="region of interest" description="Disordered" evidence="3">
    <location>
        <begin position="518"/>
        <end position="539"/>
    </location>
</feature>
<dbReference type="SUPFAM" id="SSF52540">
    <property type="entry name" value="P-loop containing nucleoside triphosphate hydrolases"/>
    <property type="match status" value="1"/>
</dbReference>
<feature type="transmembrane region" description="Helical" evidence="4">
    <location>
        <begin position="2278"/>
        <end position="2304"/>
    </location>
</feature>
<feature type="compositionally biased region" description="Low complexity" evidence="3">
    <location>
        <begin position="2089"/>
        <end position="2101"/>
    </location>
</feature>
<dbReference type="Pfam" id="PF26026">
    <property type="entry name" value="RNA_hel_CTD"/>
    <property type="match status" value="1"/>
</dbReference>
<dbReference type="SMART" id="SM00404">
    <property type="entry name" value="PTPc_motif"/>
    <property type="match status" value="1"/>
</dbReference>
<evidence type="ECO:0000259" key="8">
    <source>
        <dbReference type="PROSITE" id="PS51061"/>
    </source>
</evidence>
<feature type="compositionally biased region" description="Polar residues" evidence="3">
    <location>
        <begin position="2102"/>
        <end position="2115"/>
    </location>
</feature>
<evidence type="ECO:0000256" key="4">
    <source>
        <dbReference type="SAM" id="Phobius"/>
    </source>
</evidence>
<protein>
    <submittedName>
        <fullName evidence="11">YTDC2-like protein</fullName>
    </submittedName>
</protein>
<feature type="region of interest" description="Disordered" evidence="3">
    <location>
        <begin position="1305"/>
        <end position="1441"/>
    </location>
</feature>
<dbReference type="SMART" id="SM00194">
    <property type="entry name" value="PTPc"/>
    <property type="match status" value="1"/>
</dbReference>
<feature type="domain" description="Helicase C-terminal" evidence="10">
    <location>
        <begin position="565"/>
        <end position="730"/>
    </location>
</feature>
<feature type="domain" description="Tyrosine-protein phosphatase" evidence="5">
    <location>
        <begin position="2356"/>
        <end position="2631"/>
    </location>
</feature>
<dbReference type="InterPro" id="IPR003595">
    <property type="entry name" value="Tyr_Pase_cat"/>
</dbReference>
<dbReference type="Pfam" id="PF04146">
    <property type="entry name" value="YTH"/>
    <property type="match status" value="1"/>
</dbReference>
<keyword evidence="4" id="KW-0812">Transmembrane</keyword>
<feature type="domain" description="YTH" evidence="7">
    <location>
        <begin position="1060"/>
        <end position="1196"/>
    </location>
</feature>
<dbReference type="SUPFAM" id="SSF48403">
    <property type="entry name" value="Ankyrin repeat"/>
    <property type="match status" value="1"/>
</dbReference>
<dbReference type="InterPro" id="IPR014001">
    <property type="entry name" value="Helicase_ATP-bd"/>
</dbReference>
<dbReference type="PROSITE" id="PS51061">
    <property type="entry name" value="R3H"/>
    <property type="match status" value="1"/>
</dbReference>
<dbReference type="PROSITE" id="PS50055">
    <property type="entry name" value="TYR_PHOSPHATASE_PTP"/>
    <property type="match status" value="1"/>
</dbReference>
<dbReference type="PANTHER" id="PTHR18934">
    <property type="entry name" value="ATP-DEPENDENT RNA HELICASE"/>
    <property type="match status" value="1"/>
</dbReference>